<evidence type="ECO:0000313" key="2">
    <source>
        <dbReference type="EMBL" id="MCP1673663.1"/>
    </source>
</evidence>
<feature type="compositionally biased region" description="Basic and acidic residues" evidence="1">
    <location>
        <begin position="70"/>
        <end position="81"/>
    </location>
</feature>
<evidence type="ECO:0000313" key="3">
    <source>
        <dbReference type="Proteomes" id="UP001205843"/>
    </source>
</evidence>
<dbReference type="EMBL" id="JALJXV010000002">
    <property type="protein sequence ID" value="MCP1673663.1"/>
    <property type="molecule type" value="Genomic_DNA"/>
</dbReference>
<gene>
    <name evidence="2" type="ORF">J2T57_000762</name>
</gene>
<name>A0AAE3G3E3_9GAMM</name>
<accession>A0AAE3G3E3</accession>
<proteinExistence type="predicted"/>
<evidence type="ECO:0000256" key="1">
    <source>
        <dbReference type="SAM" id="MobiDB-lite"/>
    </source>
</evidence>
<reference evidence="2" key="1">
    <citation type="submission" date="2022-03" db="EMBL/GenBank/DDBJ databases">
        <title>Genomic Encyclopedia of Type Strains, Phase III (KMG-III): the genomes of soil and plant-associated and newly described type strains.</title>
        <authorList>
            <person name="Whitman W."/>
        </authorList>
    </citation>
    <scope>NUCLEOTIDE SEQUENCE</scope>
    <source>
        <strain evidence="2">ANL 6-2</strain>
    </source>
</reference>
<keyword evidence="3" id="KW-1185">Reference proteome</keyword>
<dbReference type="AlphaFoldDB" id="A0AAE3G3E3"/>
<comment type="caution">
    <text evidence="2">The sequence shown here is derived from an EMBL/GenBank/DDBJ whole genome shotgun (WGS) entry which is preliminary data.</text>
</comment>
<sequence length="95" mass="10644">MEGQRTVSDIETEWTVLAGKALHASGFWLEFHGNPRSNQFSVTHHVAGAALKPLEVVRLIRLGTELYREHTAPLQDKESTRSTEGTPTRQHQLSP</sequence>
<feature type="compositionally biased region" description="Polar residues" evidence="1">
    <location>
        <begin position="82"/>
        <end position="95"/>
    </location>
</feature>
<feature type="region of interest" description="Disordered" evidence="1">
    <location>
        <begin position="70"/>
        <end position="95"/>
    </location>
</feature>
<organism evidence="2 3">
    <name type="scientific">Natronocella acetinitrilica</name>
    <dbReference type="NCBI Taxonomy" id="414046"/>
    <lineage>
        <taxon>Bacteria</taxon>
        <taxon>Pseudomonadati</taxon>
        <taxon>Pseudomonadota</taxon>
        <taxon>Gammaproteobacteria</taxon>
        <taxon>Chromatiales</taxon>
        <taxon>Ectothiorhodospiraceae</taxon>
        <taxon>Natronocella</taxon>
    </lineage>
</organism>
<protein>
    <submittedName>
        <fullName evidence="2">Uncharacterized protein</fullName>
    </submittedName>
</protein>
<dbReference type="Proteomes" id="UP001205843">
    <property type="component" value="Unassembled WGS sequence"/>
</dbReference>